<evidence type="ECO:0000313" key="1">
    <source>
        <dbReference type="EMBL" id="MBK4346666.1"/>
    </source>
</evidence>
<evidence type="ECO:0008006" key="3">
    <source>
        <dbReference type="Google" id="ProtNLM"/>
    </source>
</evidence>
<gene>
    <name evidence="1" type="ORF">IV501_03375</name>
</gene>
<dbReference type="SUPFAM" id="SSF88723">
    <property type="entry name" value="PIN domain-like"/>
    <property type="match status" value="1"/>
</dbReference>
<comment type="caution">
    <text evidence="1">The sequence shown here is derived from an EMBL/GenBank/DDBJ whole genome shotgun (WGS) entry which is preliminary data.</text>
</comment>
<sequence>MINQTFSEGLPFDDAAARQYGYITEFVPGAGRSPRGRVPDVMIAATAAADGAALITRDGKDFFGLETLIKIIYF</sequence>
<dbReference type="AlphaFoldDB" id="A0A934W2B6"/>
<evidence type="ECO:0000313" key="2">
    <source>
        <dbReference type="Proteomes" id="UP000636458"/>
    </source>
</evidence>
<dbReference type="Proteomes" id="UP000636458">
    <property type="component" value="Unassembled WGS sequence"/>
</dbReference>
<keyword evidence="2" id="KW-1185">Reference proteome</keyword>
<accession>A0A934W2B6</accession>
<dbReference type="RefSeq" id="WP_200554979.1">
    <property type="nucleotide sequence ID" value="NZ_JAEPES010000001.1"/>
</dbReference>
<dbReference type="Gene3D" id="3.40.50.1010">
    <property type="entry name" value="5'-nuclease"/>
    <property type="match status" value="1"/>
</dbReference>
<organism evidence="1 2">
    <name type="scientific">Lacisediminihabitans changchengi</name>
    <dbReference type="NCBI Taxonomy" id="2787634"/>
    <lineage>
        <taxon>Bacteria</taxon>
        <taxon>Bacillati</taxon>
        <taxon>Actinomycetota</taxon>
        <taxon>Actinomycetes</taxon>
        <taxon>Micrococcales</taxon>
        <taxon>Microbacteriaceae</taxon>
        <taxon>Lacisediminihabitans</taxon>
    </lineage>
</organism>
<protein>
    <recommendedName>
        <fullName evidence="3">Type II toxin-antitoxin system VapC family toxin</fullName>
    </recommendedName>
</protein>
<proteinExistence type="predicted"/>
<dbReference type="InterPro" id="IPR029060">
    <property type="entry name" value="PIN-like_dom_sf"/>
</dbReference>
<dbReference type="EMBL" id="JAEPES010000001">
    <property type="protein sequence ID" value="MBK4346666.1"/>
    <property type="molecule type" value="Genomic_DNA"/>
</dbReference>
<reference evidence="1" key="1">
    <citation type="submission" date="2021-01" db="EMBL/GenBank/DDBJ databases">
        <title>Lacisediminihabitans sp. nov. strain G11-30, isolated from Antarctic Soil.</title>
        <authorList>
            <person name="Li J."/>
        </authorList>
    </citation>
    <scope>NUCLEOTIDE SEQUENCE</scope>
    <source>
        <strain evidence="1">G11-30</strain>
    </source>
</reference>
<name>A0A934W2B6_9MICO</name>